<dbReference type="AlphaFoldDB" id="A0A9W5S1U1"/>
<reference evidence="7 8" key="1">
    <citation type="submission" date="2014-02" db="EMBL/GenBank/DDBJ databases">
        <title>Genome sequence of Paenibacillus darwinianus reveals adaptive mechanisms for survival in Antarctic soils.</title>
        <authorList>
            <person name="Dsouza M."/>
            <person name="Taylor M.W."/>
            <person name="Turner S.J."/>
            <person name="Aislabie J."/>
        </authorList>
    </citation>
    <scope>NUCLEOTIDE SEQUENCE [LARGE SCALE GENOMIC DNA]</scope>
    <source>
        <strain evidence="7 8">CE1</strain>
    </source>
</reference>
<evidence type="ECO:0000256" key="2">
    <source>
        <dbReference type="ARBA" id="ARBA00023125"/>
    </source>
</evidence>
<dbReference type="GO" id="GO:0003700">
    <property type="term" value="F:DNA-binding transcription factor activity"/>
    <property type="evidence" value="ECO:0007669"/>
    <property type="project" value="InterPro"/>
</dbReference>
<feature type="modified residue" description="4-aspartylphosphate" evidence="4">
    <location>
        <position position="53"/>
    </location>
</feature>
<feature type="domain" description="HTH araC/xylS-type" evidence="5">
    <location>
        <begin position="150"/>
        <end position="248"/>
    </location>
</feature>
<dbReference type="OrthoDB" id="159632at2"/>
<dbReference type="GO" id="GO:0000160">
    <property type="term" value="P:phosphorelay signal transduction system"/>
    <property type="evidence" value="ECO:0007669"/>
    <property type="project" value="InterPro"/>
</dbReference>
<evidence type="ECO:0008006" key="9">
    <source>
        <dbReference type="Google" id="ProtNLM"/>
    </source>
</evidence>
<evidence type="ECO:0000259" key="6">
    <source>
        <dbReference type="PROSITE" id="PS50110"/>
    </source>
</evidence>
<dbReference type="SMART" id="SM00448">
    <property type="entry name" value="REC"/>
    <property type="match status" value="1"/>
</dbReference>
<evidence type="ECO:0000256" key="4">
    <source>
        <dbReference type="PROSITE-ProRule" id="PRU00169"/>
    </source>
</evidence>
<keyword evidence="2" id="KW-0238">DNA-binding</keyword>
<feature type="domain" description="Response regulatory" evidence="6">
    <location>
        <begin position="2"/>
        <end position="118"/>
    </location>
</feature>
<dbReference type="SUPFAM" id="SSF46689">
    <property type="entry name" value="Homeodomain-like"/>
    <property type="match status" value="2"/>
</dbReference>
<name>A0A9W5S1U1_9BACL</name>
<evidence type="ECO:0000256" key="3">
    <source>
        <dbReference type="ARBA" id="ARBA00023163"/>
    </source>
</evidence>
<evidence type="ECO:0000313" key="7">
    <source>
        <dbReference type="EMBL" id="EXX88743.1"/>
    </source>
</evidence>
<evidence type="ECO:0000313" key="8">
    <source>
        <dbReference type="Proteomes" id="UP000053750"/>
    </source>
</evidence>
<dbReference type="Pfam" id="PF12833">
    <property type="entry name" value="HTH_18"/>
    <property type="match status" value="1"/>
</dbReference>
<keyword evidence="8" id="KW-1185">Reference proteome</keyword>
<comment type="caution">
    <text evidence="7">The sequence shown here is derived from an EMBL/GenBank/DDBJ whole genome shotgun (WGS) entry which is preliminary data.</text>
</comment>
<keyword evidence="1" id="KW-0805">Transcription regulation</keyword>
<dbReference type="PROSITE" id="PS01124">
    <property type="entry name" value="HTH_ARAC_FAMILY_2"/>
    <property type="match status" value="1"/>
</dbReference>
<dbReference type="InterPro" id="IPR018060">
    <property type="entry name" value="HTH_AraC"/>
</dbReference>
<dbReference type="PROSITE" id="PS50110">
    <property type="entry name" value="RESPONSE_REGULATORY"/>
    <property type="match status" value="1"/>
</dbReference>
<dbReference type="InterPro" id="IPR009057">
    <property type="entry name" value="Homeodomain-like_sf"/>
</dbReference>
<dbReference type="InterPro" id="IPR018062">
    <property type="entry name" value="HTH_AraC-typ_CS"/>
</dbReference>
<dbReference type="GO" id="GO:0043565">
    <property type="term" value="F:sequence-specific DNA binding"/>
    <property type="evidence" value="ECO:0007669"/>
    <property type="project" value="InterPro"/>
</dbReference>
<dbReference type="InterPro" id="IPR001789">
    <property type="entry name" value="Sig_transdc_resp-reg_receiver"/>
</dbReference>
<protein>
    <recommendedName>
        <fullName evidence="9">AraC family transcriptional regulator</fullName>
    </recommendedName>
</protein>
<dbReference type="SUPFAM" id="SSF52172">
    <property type="entry name" value="CheY-like"/>
    <property type="match status" value="1"/>
</dbReference>
<dbReference type="SMART" id="SM00342">
    <property type="entry name" value="HTH_ARAC"/>
    <property type="match status" value="1"/>
</dbReference>
<evidence type="ECO:0000259" key="5">
    <source>
        <dbReference type="PROSITE" id="PS01124"/>
    </source>
</evidence>
<dbReference type="PROSITE" id="PS00041">
    <property type="entry name" value="HTH_ARAC_FAMILY_1"/>
    <property type="match status" value="1"/>
</dbReference>
<keyword evidence="3" id="KW-0804">Transcription</keyword>
<gene>
    <name evidence="7" type="ORF">BG53_01365</name>
</gene>
<sequence>MKILIVDDEPHVRSAMSRVIRLHDEKFDVKEAEDGREAVELLAQQPVDLVISDIRMPEMDGLELSRYMRCQYPETFMILLTGHADFEYAQQAIRVSVFDYLLKPASRESILERVDTVGRLLAERIRNEKPYPIHSQGLLEKRVMLPRLVRQTFDYIEAHYAADITLASLAERLEVNPNYLSGLLKVKTGHTFTHHVTRFRLAKSKQLLATTNLKIYQICEQVGYVDQAYFSRLFKSTVGMTPIEYREANFIHKI</sequence>
<dbReference type="Pfam" id="PF00072">
    <property type="entry name" value="Response_reg"/>
    <property type="match status" value="1"/>
</dbReference>
<dbReference type="CDD" id="cd17536">
    <property type="entry name" value="REC_YesN-like"/>
    <property type="match status" value="1"/>
</dbReference>
<dbReference type="PRINTS" id="PR00032">
    <property type="entry name" value="HTHARAC"/>
</dbReference>
<dbReference type="Proteomes" id="UP000053750">
    <property type="component" value="Unassembled WGS sequence"/>
</dbReference>
<dbReference type="PANTHER" id="PTHR43280">
    <property type="entry name" value="ARAC-FAMILY TRANSCRIPTIONAL REGULATOR"/>
    <property type="match status" value="1"/>
</dbReference>
<organism evidence="7 8">
    <name type="scientific">Paenibacillus darwinianus</name>
    <dbReference type="NCBI Taxonomy" id="1380763"/>
    <lineage>
        <taxon>Bacteria</taxon>
        <taxon>Bacillati</taxon>
        <taxon>Bacillota</taxon>
        <taxon>Bacilli</taxon>
        <taxon>Bacillales</taxon>
        <taxon>Paenibacillaceae</taxon>
        <taxon>Paenibacillus</taxon>
    </lineage>
</organism>
<accession>A0A9W5S1U1</accession>
<dbReference type="RefSeq" id="WP_036582161.1">
    <property type="nucleotide sequence ID" value="NZ_KK082154.1"/>
</dbReference>
<keyword evidence="4" id="KW-0597">Phosphoprotein</keyword>
<dbReference type="Gene3D" id="1.10.10.60">
    <property type="entry name" value="Homeodomain-like"/>
    <property type="match status" value="2"/>
</dbReference>
<dbReference type="EMBL" id="JFHU01000117">
    <property type="protein sequence ID" value="EXX88743.1"/>
    <property type="molecule type" value="Genomic_DNA"/>
</dbReference>
<proteinExistence type="predicted"/>
<dbReference type="PANTHER" id="PTHR43280:SF28">
    <property type="entry name" value="HTH-TYPE TRANSCRIPTIONAL ACTIVATOR RHAS"/>
    <property type="match status" value="1"/>
</dbReference>
<evidence type="ECO:0000256" key="1">
    <source>
        <dbReference type="ARBA" id="ARBA00023015"/>
    </source>
</evidence>
<dbReference type="Gene3D" id="3.40.50.2300">
    <property type="match status" value="1"/>
</dbReference>
<dbReference type="InterPro" id="IPR011006">
    <property type="entry name" value="CheY-like_superfamily"/>
</dbReference>
<dbReference type="InterPro" id="IPR020449">
    <property type="entry name" value="Tscrpt_reg_AraC-type_HTH"/>
</dbReference>